<evidence type="ECO:0000256" key="2">
    <source>
        <dbReference type="ARBA" id="ARBA00022801"/>
    </source>
</evidence>
<feature type="domain" description="Glycoside hydrolase family 2" evidence="7">
    <location>
        <begin position="697"/>
        <end position="791"/>
    </location>
</feature>
<dbReference type="EMBL" id="SMZX01000001">
    <property type="protein sequence ID" value="TDL45262.1"/>
    <property type="molecule type" value="Genomic_DNA"/>
</dbReference>
<dbReference type="Pfam" id="PF18565">
    <property type="entry name" value="Glyco_hydro2_C5"/>
    <property type="match status" value="1"/>
</dbReference>
<evidence type="ECO:0000259" key="4">
    <source>
        <dbReference type="Pfam" id="PF00703"/>
    </source>
</evidence>
<dbReference type="InterPro" id="IPR006101">
    <property type="entry name" value="Glyco_hydro_2"/>
</dbReference>
<dbReference type="InterPro" id="IPR032311">
    <property type="entry name" value="DUF4982"/>
</dbReference>
<evidence type="ECO:0000313" key="10">
    <source>
        <dbReference type="Proteomes" id="UP000295633"/>
    </source>
</evidence>
<feature type="domain" description="Glycoside hydrolase family 2 immunoglobulin-like beta-sandwich" evidence="4">
    <location>
        <begin position="164"/>
        <end position="254"/>
    </location>
</feature>
<dbReference type="SUPFAM" id="SSF51445">
    <property type="entry name" value="(Trans)glycosidases"/>
    <property type="match status" value="1"/>
</dbReference>
<dbReference type="SUPFAM" id="SSF49785">
    <property type="entry name" value="Galactose-binding domain-like"/>
    <property type="match status" value="1"/>
</dbReference>
<dbReference type="PANTHER" id="PTHR42732">
    <property type="entry name" value="BETA-GALACTOSIDASE"/>
    <property type="match status" value="1"/>
</dbReference>
<dbReference type="Gene3D" id="2.60.120.260">
    <property type="entry name" value="Galactose-binding domain-like"/>
    <property type="match status" value="1"/>
</dbReference>
<dbReference type="InterPro" id="IPR006102">
    <property type="entry name" value="Ig-like_GH2"/>
</dbReference>
<feature type="domain" description="Glycoside hydrolase family 2 catalytic" evidence="5">
    <location>
        <begin position="264"/>
        <end position="413"/>
    </location>
</feature>
<organism evidence="9 10">
    <name type="scientific">Microbacterium oleivorans</name>
    <dbReference type="NCBI Taxonomy" id="273677"/>
    <lineage>
        <taxon>Bacteria</taxon>
        <taxon>Bacillati</taxon>
        <taxon>Actinomycetota</taxon>
        <taxon>Actinomycetes</taxon>
        <taxon>Micrococcales</taxon>
        <taxon>Microbacteriaceae</taxon>
        <taxon>Microbacterium</taxon>
    </lineage>
</organism>
<keyword evidence="3" id="KW-0326">Glycosidase</keyword>
<name>A0A4R5YL41_9MICO</name>
<evidence type="ECO:0000259" key="8">
    <source>
        <dbReference type="Pfam" id="PF22666"/>
    </source>
</evidence>
<dbReference type="Proteomes" id="UP000295633">
    <property type="component" value="Unassembled WGS sequence"/>
</dbReference>
<dbReference type="Pfam" id="PF00703">
    <property type="entry name" value="Glyco_hydro_2"/>
    <property type="match status" value="1"/>
</dbReference>
<evidence type="ECO:0000259" key="5">
    <source>
        <dbReference type="Pfam" id="PF02836"/>
    </source>
</evidence>
<dbReference type="Pfam" id="PF22666">
    <property type="entry name" value="Glyco_hydro_2_N2"/>
    <property type="match status" value="1"/>
</dbReference>
<protein>
    <submittedName>
        <fullName evidence="9">Glycoside hydrolase family 2 protein</fullName>
    </submittedName>
</protein>
<comment type="similarity">
    <text evidence="1">Belongs to the glycosyl hydrolase 2 family.</text>
</comment>
<dbReference type="AlphaFoldDB" id="A0A4R5YL41"/>
<dbReference type="GO" id="GO:0004553">
    <property type="term" value="F:hydrolase activity, hydrolyzing O-glycosyl compounds"/>
    <property type="evidence" value="ECO:0007669"/>
    <property type="project" value="InterPro"/>
</dbReference>
<dbReference type="InterPro" id="IPR040605">
    <property type="entry name" value="Glyco_hydro2_dom5"/>
</dbReference>
<dbReference type="InterPro" id="IPR054593">
    <property type="entry name" value="Beta-mannosidase-like_N2"/>
</dbReference>
<feature type="domain" description="Beta-mannosidase-like galactose-binding" evidence="8">
    <location>
        <begin position="52"/>
        <end position="128"/>
    </location>
</feature>
<sequence length="811" mass="88655">MTLMRPAPAATDVNLVDWVVRSDDGDEVGVRLPDDAMLRAGRNAAAPGGAETGWFRGGDYQYSTTWDAPLDGGEVVLIFEGVQGDAEVSVNGRKVGKIRSGYSEAEIPISEAVLRGEPNDIQVLVRHRDQPAERWYPGSGLYRRVRAVLRPPVHFGRDAVQVRTTHLVSGRALVSVDVRLTGEAPDSITNDFRLSANGAVVAQGTLSAGRGSIELQVENPRVWNADDPFRYELEVTATASGTVLDVWRRKIGLRTIALDARQGLRVNGRRVLLAGACIHHDNGLLGAATHRAAEFRRIRLLKEAGFNAIRSAHNPLSRDLLDACDELGMYVVDELADYWFVRKTRYDHSDRFRDTWRNDADALIAKDRNYACVVMYGSGNEIPETATPAGVELSREITEHFHFVDPTRPVVLAINLFLNAMVALNASPYTLSGDGSEPAMAGSTEANVMINHIGRMMSVISRLPQADRGSRDAFATADVAGYNYGIARYKVDARRYPHRVILGSETLPGDVAKAWRLVQDIPSVIGDFVWTGWEYLGEAGVAVWVPGKKSGLAKPYPYVTAGPGMFDLTGRPDASLRLAQAAWGVLENPTITVRPLDRAGKPYVRSAWRFTDAVESWAWRGSEGKRAEITVYSTAEEVELILNGRSIGRRRAGERVGYRAHFTTSWRPGVLRAIAYQGGKEVGRSQLQSTVGETRVQLQPESDVLQADGNDLAFVHVELVDATGVVEMLDDDVVELEVDGPAELIGYGTASPAPEESFLSSRTRTYRGRALAVLRSTGGVGDVRITARSPRHGESVTDVLAIPTIDPSRKA</sequence>
<dbReference type="InterPro" id="IPR008979">
    <property type="entry name" value="Galactose-bd-like_sf"/>
</dbReference>
<dbReference type="GO" id="GO:0005975">
    <property type="term" value="P:carbohydrate metabolic process"/>
    <property type="evidence" value="ECO:0007669"/>
    <property type="project" value="InterPro"/>
</dbReference>
<evidence type="ECO:0000259" key="6">
    <source>
        <dbReference type="Pfam" id="PF16355"/>
    </source>
</evidence>
<dbReference type="InterPro" id="IPR013783">
    <property type="entry name" value="Ig-like_fold"/>
</dbReference>
<accession>A0A4R5YL41</accession>
<dbReference type="InterPro" id="IPR051913">
    <property type="entry name" value="GH2_Domain-Containing"/>
</dbReference>
<dbReference type="InterPro" id="IPR017853">
    <property type="entry name" value="GH"/>
</dbReference>
<comment type="caution">
    <text evidence="9">The sequence shown here is derived from an EMBL/GenBank/DDBJ whole genome shotgun (WGS) entry which is preliminary data.</text>
</comment>
<proteinExistence type="inferred from homology"/>
<reference evidence="9 10" key="1">
    <citation type="submission" date="2019-03" db="EMBL/GenBank/DDBJ databases">
        <title>Genome Sequencing and Assembly of Various Microbes Isolated from Partially Reclaimed Soil and Acid Mine Drainage (AMD) Site.</title>
        <authorList>
            <person name="Steinbock B."/>
            <person name="Bechtold R."/>
            <person name="Sevigny J.L."/>
            <person name="Thomas D."/>
            <person name="Cuthill L.R."/>
            <person name="Aveiro Johannsen E.J."/>
            <person name="Thomas K."/>
            <person name="Ghosh A."/>
        </authorList>
    </citation>
    <scope>NUCLEOTIDE SEQUENCE [LARGE SCALE GENOMIC DNA]</scope>
    <source>
        <strain evidence="9 10">F-B2</strain>
    </source>
</reference>
<dbReference type="Gene3D" id="2.60.40.10">
    <property type="entry name" value="Immunoglobulins"/>
    <property type="match status" value="3"/>
</dbReference>
<dbReference type="Pfam" id="PF16355">
    <property type="entry name" value="DUF4982"/>
    <property type="match status" value="1"/>
</dbReference>
<dbReference type="PRINTS" id="PR00132">
    <property type="entry name" value="GLHYDRLASE2"/>
</dbReference>
<evidence type="ECO:0000259" key="7">
    <source>
        <dbReference type="Pfam" id="PF18565"/>
    </source>
</evidence>
<feature type="domain" description="DUF4982" evidence="6">
    <location>
        <begin position="624"/>
        <end position="682"/>
    </location>
</feature>
<dbReference type="InterPro" id="IPR006103">
    <property type="entry name" value="Glyco_hydro_2_cat"/>
</dbReference>
<evidence type="ECO:0000256" key="3">
    <source>
        <dbReference type="ARBA" id="ARBA00023295"/>
    </source>
</evidence>
<dbReference type="RefSeq" id="WP_133398498.1">
    <property type="nucleotide sequence ID" value="NZ_SMZX01000001.1"/>
</dbReference>
<dbReference type="Pfam" id="PF02836">
    <property type="entry name" value="Glyco_hydro_2_C"/>
    <property type="match status" value="1"/>
</dbReference>
<evidence type="ECO:0000256" key="1">
    <source>
        <dbReference type="ARBA" id="ARBA00007401"/>
    </source>
</evidence>
<gene>
    <name evidence="9" type="ORF">E2R54_02010</name>
</gene>
<dbReference type="PANTHER" id="PTHR42732:SF1">
    <property type="entry name" value="BETA-MANNOSIDASE"/>
    <property type="match status" value="1"/>
</dbReference>
<dbReference type="SUPFAM" id="SSF49303">
    <property type="entry name" value="beta-Galactosidase/glucuronidase domain"/>
    <property type="match status" value="1"/>
</dbReference>
<dbReference type="InterPro" id="IPR036156">
    <property type="entry name" value="Beta-gal/glucu_dom_sf"/>
</dbReference>
<keyword evidence="2 9" id="KW-0378">Hydrolase</keyword>
<dbReference type="Gene3D" id="3.20.20.80">
    <property type="entry name" value="Glycosidases"/>
    <property type="match status" value="1"/>
</dbReference>
<evidence type="ECO:0000313" key="9">
    <source>
        <dbReference type="EMBL" id="TDL45262.1"/>
    </source>
</evidence>